<dbReference type="GO" id="GO:1904491">
    <property type="term" value="P:protein localization to ciliary transition zone"/>
    <property type="evidence" value="ECO:0007669"/>
    <property type="project" value="TreeGrafter"/>
</dbReference>
<evidence type="ECO:0000256" key="2">
    <source>
        <dbReference type="SAM" id="SignalP"/>
    </source>
</evidence>
<feature type="domain" description="Tectonic-1-3 N-terminal" evidence="3">
    <location>
        <begin position="139"/>
        <end position="246"/>
    </location>
</feature>
<dbReference type="AlphaFoldDB" id="A0A8D2II30"/>
<keyword evidence="2" id="KW-0732">Signal</keyword>
<evidence type="ECO:0000313" key="4">
    <source>
        <dbReference type="Ensembl" id="ENSVKKP00000001159.1"/>
    </source>
</evidence>
<organism evidence="4 5">
    <name type="scientific">Varanus komodoensis</name>
    <name type="common">Komodo dragon</name>
    <dbReference type="NCBI Taxonomy" id="61221"/>
    <lineage>
        <taxon>Eukaryota</taxon>
        <taxon>Metazoa</taxon>
        <taxon>Chordata</taxon>
        <taxon>Craniata</taxon>
        <taxon>Vertebrata</taxon>
        <taxon>Euteleostomi</taxon>
        <taxon>Lepidosauria</taxon>
        <taxon>Squamata</taxon>
        <taxon>Bifurcata</taxon>
        <taxon>Unidentata</taxon>
        <taxon>Episquamata</taxon>
        <taxon>Toxicofera</taxon>
        <taxon>Anguimorpha</taxon>
        <taxon>Paleoanguimorpha</taxon>
        <taxon>Varanoidea</taxon>
        <taxon>Varanidae</taxon>
        <taxon>Varanus</taxon>
    </lineage>
</organism>
<sequence>MGCGAPPPPSPGPFAVLLLLLPISSCAAVPSSAAPSSATAPSVTSRDGVTGSGPETERSTGTGRAADSPLPSTTGPSQGFPGISEEIPTATSISSPAGPIGSSPRPTSEAPSYSTISTRTPTPSGAVVTEATPRSGPWPVPVTDVAKLCVCDLLVDQCDVNCCCDPICTAADFSLFTTCSIPVVIGDSQFCKQKAALYSLDTAVHPPERIFQLADKVNPSIFCVQVTNYKAALYFQDPEIPTSQNFDRLLQQFGGGTFGTENDLALTVESETQRAADFKDLIQTSSGFLRFPAPLFLSLCTHSNPAAWSPTSIPASWL</sequence>
<feature type="chain" id="PRO_5034676440" description="Tectonic-1-3 N-terminal domain-containing protein" evidence="2">
    <location>
        <begin position="29"/>
        <end position="318"/>
    </location>
</feature>
<evidence type="ECO:0000313" key="5">
    <source>
        <dbReference type="Proteomes" id="UP000694545"/>
    </source>
</evidence>
<feature type="signal peptide" evidence="2">
    <location>
        <begin position="1"/>
        <end position="28"/>
    </location>
</feature>
<reference evidence="4" key="2">
    <citation type="submission" date="2025-09" db="UniProtKB">
        <authorList>
            <consortium name="Ensembl"/>
        </authorList>
    </citation>
    <scope>IDENTIFICATION</scope>
</reference>
<reference evidence="4" key="1">
    <citation type="submission" date="2025-08" db="UniProtKB">
        <authorList>
            <consortium name="Ensembl"/>
        </authorList>
    </citation>
    <scope>IDENTIFICATION</scope>
</reference>
<feature type="compositionally biased region" description="Polar residues" evidence="1">
    <location>
        <begin position="109"/>
        <end position="123"/>
    </location>
</feature>
<feature type="compositionally biased region" description="Low complexity" evidence="1">
    <location>
        <begin position="92"/>
        <end position="106"/>
    </location>
</feature>
<dbReference type="Ensembl" id="ENSVKKT00000001206.1">
    <property type="protein sequence ID" value="ENSVKKP00000001159.1"/>
    <property type="gene ID" value="ENSVKKG00000000947.1"/>
</dbReference>
<dbReference type="InterPro" id="IPR057724">
    <property type="entry name" value="TCTN1-3_N"/>
</dbReference>
<dbReference type="InterPro" id="IPR040354">
    <property type="entry name" value="TCTN1-3"/>
</dbReference>
<accession>A0A8D2II30</accession>
<evidence type="ECO:0000256" key="1">
    <source>
        <dbReference type="SAM" id="MobiDB-lite"/>
    </source>
</evidence>
<dbReference type="PANTHER" id="PTHR14611:SF1">
    <property type="entry name" value="TECTONIC-1"/>
    <property type="match status" value="1"/>
</dbReference>
<dbReference type="Pfam" id="PF25752">
    <property type="entry name" value="DUF1619_N"/>
    <property type="match status" value="1"/>
</dbReference>
<protein>
    <recommendedName>
        <fullName evidence="3">Tectonic-1-3 N-terminal domain-containing protein</fullName>
    </recommendedName>
</protein>
<dbReference type="Proteomes" id="UP000694545">
    <property type="component" value="Unplaced"/>
</dbReference>
<feature type="region of interest" description="Disordered" evidence="1">
    <location>
        <begin position="29"/>
        <end position="135"/>
    </location>
</feature>
<dbReference type="GO" id="GO:0036038">
    <property type="term" value="C:MKS complex"/>
    <property type="evidence" value="ECO:0007669"/>
    <property type="project" value="TreeGrafter"/>
</dbReference>
<dbReference type="PANTHER" id="PTHR14611">
    <property type="entry name" value="TECTONIC FAMILY MEMBER"/>
    <property type="match status" value="1"/>
</dbReference>
<evidence type="ECO:0000259" key="3">
    <source>
        <dbReference type="Pfam" id="PF25752"/>
    </source>
</evidence>
<name>A0A8D2II30_VARKO</name>
<proteinExistence type="predicted"/>
<dbReference type="GO" id="GO:0060271">
    <property type="term" value="P:cilium assembly"/>
    <property type="evidence" value="ECO:0007669"/>
    <property type="project" value="TreeGrafter"/>
</dbReference>
<keyword evidence="5" id="KW-1185">Reference proteome</keyword>
<feature type="compositionally biased region" description="Low complexity" evidence="1">
    <location>
        <begin position="29"/>
        <end position="45"/>
    </location>
</feature>